<evidence type="ECO:0000313" key="6">
    <source>
        <dbReference type="Proteomes" id="UP000029643"/>
    </source>
</evidence>
<gene>
    <name evidence="5" type="ORF">JCM19274_2785</name>
</gene>
<dbReference type="EMBL" id="BBNU01000021">
    <property type="protein sequence ID" value="GAL82074.1"/>
    <property type="molecule type" value="Genomic_DNA"/>
</dbReference>
<comment type="cofactor">
    <cofactor evidence="1">
        <name>Ca(2+)</name>
        <dbReference type="ChEBI" id="CHEBI:29108"/>
    </cofactor>
</comment>
<dbReference type="Pfam" id="PF02278">
    <property type="entry name" value="Lyase_8"/>
    <property type="match status" value="1"/>
</dbReference>
<dbReference type="GO" id="GO:0005975">
    <property type="term" value="P:carbohydrate metabolic process"/>
    <property type="evidence" value="ECO:0007669"/>
    <property type="project" value="InterPro"/>
</dbReference>
<comment type="caution">
    <text evidence="5">The sequence shown here is derived from an EMBL/GenBank/DDBJ whole genome shotgun (WGS) entry which is preliminary data.</text>
</comment>
<protein>
    <recommendedName>
        <fullName evidence="4">Polysaccharide lyase family 8 central domain-containing protein</fullName>
    </recommendedName>
</protein>
<dbReference type="InterPro" id="IPR003159">
    <property type="entry name" value="Lyase_8_central_dom"/>
</dbReference>
<dbReference type="InterPro" id="IPR014718">
    <property type="entry name" value="GH-type_carb-bd"/>
</dbReference>
<comment type="subunit">
    <text evidence="2">Monomer.</text>
</comment>
<name>A0A090X1W5_9FLAO</name>
<evidence type="ECO:0000259" key="4">
    <source>
        <dbReference type="Pfam" id="PF02278"/>
    </source>
</evidence>
<dbReference type="RefSeq" id="WP_042500611.1">
    <property type="nucleotide sequence ID" value="NZ_BBNU01000021.1"/>
</dbReference>
<proteinExistence type="predicted"/>
<sequence>MKTGQEYYNIYPYWNWRQIPGTTAVQSTEKLPEIGWDSYNIESDFVGGLTFKDITVSTMQYKRDGVEANKSYFISLILLFVWGGRELKELKTKSYRPLLSKAF</sequence>
<dbReference type="InterPro" id="IPR011013">
    <property type="entry name" value="Gal_mutarotase_sf_dom"/>
</dbReference>
<dbReference type="GO" id="GO:0030246">
    <property type="term" value="F:carbohydrate binding"/>
    <property type="evidence" value="ECO:0007669"/>
    <property type="project" value="InterPro"/>
</dbReference>
<evidence type="ECO:0000256" key="2">
    <source>
        <dbReference type="ARBA" id="ARBA00011245"/>
    </source>
</evidence>
<evidence type="ECO:0000256" key="1">
    <source>
        <dbReference type="ARBA" id="ARBA00001913"/>
    </source>
</evidence>
<dbReference type="GO" id="GO:0005576">
    <property type="term" value="C:extracellular region"/>
    <property type="evidence" value="ECO:0007669"/>
    <property type="project" value="InterPro"/>
</dbReference>
<dbReference type="Proteomes" id="UP000029643">
    <property type="component" value="Unassembled WGS sequence"/>
</dbReference>
<organism evidence="5 6">
    <name type="scientific">Algibacter lectus</name>
    <dbReference type="NCBI Taxonomy" id="221126"/>
    <lineage>
        <taxon>Bacteria</taxon>
        <taxon>Pseudomonadati</taxon>
        <taxon>Bacteroidota</taxon>
        <taxon>Flavobacteriia</taxon>
        <taxon>Flavobacteriales</taxon>
        <taxon>Flavobacteriaceae</taxon>
        <taxon>Algibacter</taxon>
    </lineage>
</organism>
<dbReference type="GO" id="GO:0016829">
    <property type="term" value="F:lyase activity"/>
    <property type="evidence" value="ECO:0007669"/>
    <property type="project" value="InterPro"/>
</dbReference>
<evidence type="ECO:0000256" key="3">
    <source>
        <dbReference type="ARBA" id="ARBA00022837"/>
    </source>
</evidence>
<feature type="domain" description="Polysaccharide lyase family 8 central" evidence="4">
    <location>
        <begin position="2"/>
        <end position="74"/>
    </location>
</feature>
<accession>A0A090X1W5</accession>
<evidence type="ECO:0000313" key="5">
    <source>
        <dbReference type="EMBL" id="GAL82074.1"/>
    </source>
</evidence>
<dbReference type="AlphaFoldDB" id="A0A090X1W5"/>
<dbReference type="SUPFAM" id="SSF74650">
    <property type="entry name" value="Galactose mutarotase-like"/>
    <property type="match status" value="1"/>
</dbReference>
<dbReference type="Gene3D" id="2.70.98.10">
    <property type="match status" value="1"/>
</dbReference>
<keyword evidence="3" id="KW-0106">Calcium</keyword>
<reference evidence="5 6" key="1">
    <citation type="journal article" date="2014" name="Genome Announc.">
        <title>Draft Genome Sequences of Marine Flavobacterium Algibacter lectus Strains SS8 and NR4.</title>
        <authorList>
            <person name="Takatani N."/>
            <person name="Nakanishi M."/>
            <person name="Meirelles P."/>
            <person name="Mino S."/>
            <person name="Suda W."/>
            <person name="Oshima K."/>
            <person name="Hattori M."/>
            <person name="Ohkuma M."/>
            <person name="Hosokawa M."/>
            <person name="Miyashita K."/>
            <person name="Thompson F.L."/>
            <person name="Niwa A."/>
            <person name="Sawabe T."/>
            <person name="Sawabe T."/>
        </authorList>
    </citation>
    <scope>NUCLEOTIDE SEQUENCE [LARGE SCALE GENOMIC DNA]</scope>
    <source>
        <strain evidence="6">JCM19274</strain>
    </source>
</reference>